<organism evidence="2 3">
    <name type="scientific">Enterocloster clostridioformis</name>
    <dbReference type="NCBI Taxonomy" id="1531"/>
    <lineage>
        <taxon>Bacteria</taxon>
        <taxon>Bacillati</taxon>
        <taxon>Bacillota</taxon>
        <taxon>Clostridia</taxon>
        <taxon>Lachnospirales</taxon>
        <taxon>Lachnospiraceae</taxon>
        <taxon>Enterocloster</taxon>
    </lineage>
</organism>
<evidence type="ECO:0000313" key="2">
    <source>
        <dbReference type="EMBL" id="SQB16553.1"/>
    </source>
</evidence>
<dbReference type="AlphaFoldDB" id="A0A2X2UUN4"/>
<dbReference type="PANTHER" id="PTHR12526">
    <property type="entry name" value="GLYCOSYLTRANSFERASE"/>
    <property type="match status" value="1"/>
</dbReference>
<dbReference type="SUPFAM" id="SSF53756">
    <property type="entry name" value="UDP-Glycosyltransferase/glycogen phosphorylase"/>
    <property type="match status" value="1"/>
</dbReference>
<dbReference type="RefSeq" id="WP_112483327.1">
    <property type="nucleotide sequence ID" value="NZ_UAVW01000021.1"/>
</dbReference>
<keyword evidence="2" id="KW-0808">Transferase</keyword>
<protein>
    <submittedName>
        <fullName evidence="2">Group 1 glycosyl transferase</fullName>
        <ecNumber evidence="2">2.4.1.52</ecNumber>
    </submittedName>
</protein>
<evidence type="ECO:0000313" key="3">
    <source>
        <dbReference type="Proteomes" id="UP000251853"/>
    </source>
</evidence>
<reference evidence="2 3" key="1">
    <citation type="submission" date="2018-06" db="EMBL/GenBank/DDBJ databases">
        <authorList>
            <consortium name="Pathogen Informatics"/>
            <person name="Doyle S."/>
        </authorList>
    </citation>
    <scope>NUCLEOTIDE SEQUENCE [LARGE SCALE GENOMIC DNA]</scope>
    <source>
        <strain evidence="2 3">NCTC11224</strain>
    </source>
</reference>
<keyword evidence="3" id="KW-1185">Reference proteome</keyword>
<sequence>MKILMLITGMQSGGAERVMATLCNNLSQSHTIRLAIVKTAQSDYQLVERVQVVAGNIRNQSLLQSVLFSKKEIDTWKPDIVLSFMTKTNVIALLAKKISRWKPPIVIAERANPYHTKGVLGKVRNILCCHADGAVFQTEQAQSYYKNIIKCPSVVLRNPLNPDFKVEPFRGTRTNRIVCVGRLSEEKNQRLLVEAFAEIAQDFPDYTVEFYGDGPLKETIAQHIEELSMQGKIQLMGRKERVQDLIKDAACFVLPSNSEGMPNALLEAMALGIPSIATDCPIGGSAFIINNNENGILIPMNDKKALMAALKRCLTEKDFAAKISKNAGQIITDYDAEKVCREWENYLQKVYRGGIRNDKEIAKRSYILWDYRTRKNPS</sequence>
<dbReference type="Proteomes" id="UP000251853">
    <property type="component" value="Unassembled WGS sequence"/>
</dbReference>
<proteinExistence type="predicted"/>
<accession>A0A2X2UUN4</accession>
<feature type="domain" description="Glycosyl transferase family 1" evidence="1">
    <location>
        <begin position="172"/>
        <end position="327"/>
    </location>
</feature>
<dbReference type="Gene3D" id="3.40.50.2000">
    <property type="entry name" value="Glycogen Phosphorylase B"/>
    <property type="match status" value="2"/>
</dbReference>
<dbReference type="GO" id="GO:0047265">
    <property type="term" value="F:poly(glycerol-phosphate) alpha-glucosyltransferase activity"/>
    <property type="evidence" value="ECO:0007669"/>
    <property type="project" value="UniProtKB-EC"/>
</dbReference>
<dbReference type="EC" id="2.4.1.52" evidence="2"/>
<evidence type="ECO:0000259" key="1">
    <source>
        <dbReference type="Pfam" id="PF00534"/>
    </source>
</evidence>
<name>A0A2X2UUN4_9FIRM</name>
<dbReference type="PANTHER" id="PTHR12526:SF630">
    <property type="entry name" value="GLYCOSYLTRANSFERASE"/>
    <property type="match status" value="1"/>
</dbReference>
<gene>
    <name evidence="2" type="primary">tagE</name>
    <name evidence="2" type="ORF">NCTC11224_05611</name>
</gene>
<dbReference type="InterPro" id="IPR001296">
    <property type="entry name" value="Glyco_trans_1"/>
</dbReference>
<dbReference type="EMBL" id="UAVW01000021">
    <property type="protein sequence ID" value="SQB16553.1"/>
    <property type="molecule type" value="Genomic_DNA"/>
</dbReference>
<dbReference type="Pfam" id="PF00534">
    <property type="entry name" value="Glycos_transf_1"/>
    <property type="match status" value="1"/>
</dbReference>
<keyword evidence="2" id="KW-0328">Glycosyltransferase</keyword>